<feature type="non-terminal residue" evidence="2">
    <location>
        <position position="1"/>
    </location>
</feature>
<dbReference type="EMBL" id="BTRK01000001">
    <property type="protein sequence ID" value="GMR30654.1"/>
    <property type="molecule type" value="Genomic_DNA"/>
</dbReference>
<dbReference type="Proteomes" id="UP001328107">
    <property type="component" value="Unassembled WGS sequence"/>
</dbReference>
<protein>
    <submittedName>
        <fullName evidence="2">Uncharacterized protein</fullName>
    </submittedName>
</protein>
<gene>
    <name evidence="2" type="ORF">PMAYCL1PPCAC_00849</name>
</gene>
<name>A0AAN4YZN3_9BILA</name>
<evidence type="ECO:0000313" key="3">
    <source>
        <dbReference type="Proteomes" id="UP001328107"/>
    </source>
</evidence>
<dbReference type="AlphaFoldDB" id="A0AAN4YZN3"/>
<organism evidence="2 3">
    <name type="scientific">Pristionchus mayeri</name>
    <dbReference type="NCBI Taxonomy" id="1317129"/>
    <lineage>
        <taxon>Eukaryota</taxon>
        <taxon>Metazoa</taxon>
        <taxon>Ecdysozoa</taxon>
        <taxon>Nematoda</taxon>
        <taxon>Chromadorea</taxon>
        <taxon>Rhabditida</taxon>
        <taxon>Rhabditina</taxon>
        <taxon>Diplogasteromorpha</taxon>
        <taxon>Diplogasteroidea</taxon>
        <taxon>Neodiplogasteridae</taxon>
        <taxon>Pristionchus</taxon>
    </lineage>
</organism>
<evidence type="ECO:0000256" key="1">
    <source>
        <dbReference type="SAM" id="MobiDB-lite"/>
    </source>
</evidence>
<feature type="non-terminal residue" evidence="2">
    <location>
        <position position="116"/>
    </location>
</feature>
<keyword evidence="3" id="KW-1185">Reference proteome</keyword>
<accession>A0AAN4YZN3</accession>
<proteinExistence type="predicted"/>
<sequence length="116" mass="12658">DAFIISANSLDINAVYDKVTQDETVHLQVDKIPLDFFGTDTLTRQLKFEEAPFQFAIAIQWDRKTTAASWAVQLDFVTTSPVAEVTTTSAAIPTRSSASTTPKIEITTTSSGFSLP</sequence>
<comment type="caution">
    <text evidence="2">The sequence shown here is derived from an EMBL/GenBank/DDBJ whole genome shotgun (WGS) entry which is preliminary data.</text>
</comment>
<reference evidence="3" key="1">
    <citation type="submission" date="2022-10" db="EMBL/GenBank/DDBJ databases">
        <title>Genome assembly of Pristionchus species.</title>
        <authorList>
            <person name="Yoshida K."/>
            <person name="Sommer R.J."/>
        </authorList>
    </citation>
    <scope>NUCLEOTIDE SEQUENCE [LARGE SCALE GENOMIC DNA]</scope>
    <source>
        <strain evidence="3">RS5460</strain>
    </source>
</reference>
<feature type="region of interest" description="Disordered" evidence="1">
    <location>
        <begin position="94"/>
        <end position="116"/>
    </location>
</feature>
<evidence type="ECO:0000313" key="2">
    <source>
        <dbReference type="EMBL" id="GMR30654.1"/>
    </source>
</evidence>